<dbReference type="GO" id="GO:0016020">
    <property type="term" value="C:membrane"/>
    <property type="evidence" value="ECO:0007669"/>
    <property type="project" value="UniProtKB-SubCell"/>
</dbReference>
<dbReference type="InterPro" id="IPR002213">
    <property type="entry name" value="UDP_glucos_trans"/>
</dbReference>
<dbReference type="PANTHER" id="PTHR48043">
    <property type="entry name" value="EG:EG0003.4 PROTEIN-RELATED"/>
    <property type="match status" value="1"/>
</dbReference>
<evidence type="ECO:0000313" key="6">
    <source>
        <dbReference type="EMBL" id="CAH1789072.1"/>
    </source>
</evidence>
<gene>
    <name evidence="6" type="ORF">OFUS_LOCUS14492</name>
</gene>
<dbReference type="InterPro" id="IPR050271">
    <property type="entry name" value="UDP-glycosyltransferase"/>
</dbReference>
<feature type="transmembrane region" description="Helical" evidence="5">
    <location>
        <begin position="479"/>
        <end position="506"/>
    </location>
</feature>
<keyword evidence="3 4" id="KW-0808">Transferase</keyword>
<dbReference type="PROSITE" id="PS00375">
    <property type="entry name" value="UDPGT"/>
    <property type="match status" value="1"/>
</dbReference>
<dbReference type="Proteomes" id="UP000749559">
    <property type="component" value="Unassembled WGS sequence"/>
</dbReference>
<name>A0A8J1UKF0_OWEFU</name>
<protein>
    <recommendedName>
        <fullName evidence="5">UDP-glucuronosyltransferase</fullName>
        <ecNumber evidence="5">2.4.1.17</ecNumber>
    </recommendedName>
</protein>
<comment type="similarity">
    <text evidence="1 4">Belongs to the UDP-glycosyltransferase family.</text>
</comment>
<accession>A0A8J1UKF0</accession>
<evidence type="ECO:0000256" key="1">
    <source>
        <dbReference type="ARBA" id="ARBA00009995"/>
    </source>
</evidence>
<organism evidence="6 7">
    <name type="scientific">Owenia fusiformis</name>
    <name type="common">Polychaete worm</name>
    <dbReference type="NCBI Taxonomy" id="6347"/>
    <lineage>
        <taxon>Eukaryota</taxon>
        <taxon>Metazoa</taxon>
        <taxon>Spiralia</taxon>
        <taxon>Lophotrochozoa</taxon>
        <taxon>Annelida</taxon>
        <taxon>Polychaeta</taxon>
        <taxon>Sedentaria</taxon>
        <taxon>Canalipalpata</taxon>
        <taxon>Sabellida</taxon>
        <taxon>Oweniida</taxon>
        <taxon>Oweniidae</taxon>
        <taxon>Owenia</taxon>
    </lineage>
</organism>
<evidence type="ECO:0000256" key="4">
    <source>
        <dbReference type="RuleBase" id="RU003718"/>
    </source>
</evidence>
<keyword evidence="5" id="KW-1133">Transmembrane helix</keyword>
<keyword evidence="5" id="KW-0732">Signal</keyword>
<dbReference type="Pfam" id="PF00201">
    <property type="entry name" value="UDPGT"/>
    <property type="match status" value="1"/>
</dbReference>
<keyword evidence="7" id="KW-1185">Reference proteome</keyword>
<dbReference type="GO" id="GO:0015020">
    <property type="term" value="F:glucuronosyltransferase activity"/>
    <property type="evidence" value="ECO:0007669"/>
    <property type="project" value="UniProtKB-EC"/>
</dbReference>
<evidence type="ECO:0000256" key="2">
    <source>
        <dbReference type="ARBA" id="ARBA00022676"/>
    </source>
</evidence>
<dbReference type="AlphaFoldDB" id="A0A8J1UKF0"/>
<feature type="signal peptide" evidence="5">
    <location>
        <begin position="1"/>
        <end position="22"/>
    </location>
</feature>
<comment type="catalytic activity">
    <reaction evidence="5">
        <text>glucuronate acceptor + UDP-alpha-D-glucuronate = acceptor beta-D-glucuronoside + UDP + H(+)</text>
        <dbReference type="Rhea" id="RHEA:21032"/>
        <dbReference type="ChEBI" id="CHEBI:15378"/>
        <dbReference type="ChEBI" id="CHEBI:58052"/>
        <dbReference type="ChEBI" id="CHEBI:58223"/>
        <dbReference type="ChEBI" id="CHEBI:132367"/>
        <dbReference type="ChEBI" id="CHEBI:132368"/>
        <dbReference type="EC" id="2.4.1.17"/>
    </reaction>
</comment>
<evidence type="ECO:0000256" key="3">
    <source>
        <dbReference type="ARBA" id="ARBA00022679"/>
    </source>
</evidence>
<proteinExistence type="inferred from homology"/>
<dbReference type="EC" id="2.4.1.17" evidence="5"/>
<dbReference type="InterPro" id="IPR035595">
    <property type="entry name" value="UDP_glycos_trans_CS"/>
</dbReference>
<dbReference type="FunFam" id="3.40.50.2000:FF:000021">
    <property type="entry name" value="UDP-glucuronosyltransferase"/>
    <property type="match status" value="1"/>
</dbReference>
<reference evidence="6" key="1">
    <citation type="submission" date="2022-03" db="EMBL/GenBank/DDBJ databases">
        <authorList>
            <person name="Martin C."/>
        </authorList>
    </citation>
    <scope>NUCLEOTIDE SEQUENCE</scope>
</reference>
<dbReference type="PANTHER" id="PTHR48043:SF145">
    <property type="entry name" value="FI06409P-RELATED"/>
    <property type="match status" value="1"/>
</dbReference>
<evidence type="ECO:0000256" key="5">
    <source>
        <dbReference type="RuleBase" id="RU362059"/>
    </source>
</evidence>
<evidence type="ECO:0000313" key="7">
    <source>
        <dbReference type="Proteomes" id="UP000749559"/>
    </source>
</evidence>
<dbReference type="EMBL" id="CAIIXF020000007">
    <property type="protein sequence ID" value="CAH1789072.1"/>
    <property type="molecule type" value="Genomic_DNA"/>
</dbReference>
<dbReference type="SUPFAM" id="SSF53756">
    <property type="entry name" value="UDP-Glycosyltransferase/glycogen phosphorylase"/>
    <property type="match status" value="1"/>
</dbReference>
<dbReference type="Gene3D" id="3.40.50.2000">
    <property type="entry name" value="Glycogen Phosphorylase B"/>
    <property type="match status" value="1"/>
</dbReference>
<keyword evidence="5" id="KW-0472">Membrane</keyword>
<keyword evidence="2 4" id="KW-0328">Glycosyltransferase</keyword>
<keyword evidence="5" id="KW-0812">Transmembrane</keyword>
<comment type="caution">
    <text evidence="6">The sequence shown here is derived from an EMBL/GenBank/DDBJ whole genome shotgun (WGS) entry which is preliminary data.</text>
</comment>
<dbReference type="OrthoDB" id="6106008at2759"/>
<comment type="subcellular location">
    <subcellularLocation>
        <location evidence="5">Membrane</location>
        <topology evidence="5">Single-pass membrane protein</topology>
    </subcellularLocation>
</comment>
<dbReference type="CDD" id="cd03784">
    <property type="entry name" value="GT1_Gtf-like"/>
    <property type="match status" value="1"/>
</dbReference>
<sequence length="524" mass="59077">MKEMKYLVMMLSCLMGITEVWSAKILVNPYSQGFNSRLMNMEKLTWLLLEDGHDVSMVVNSRYDETMRPISKNVTFFKYDVPDNAVLINDEEVISTMQKASLIEGINLIVNISCSACEDVLASGILQILKAQNFDLFFFDYAEDCARFLVDYLDIPTISYVNEGAGSELIFGTLGHPEPLAIVPSLLVGFPDAMTFLQRVENTVTNIIMHCIAYNTFQHFTTLRTKYGFNTSLSIMDTNSRGVALQFSNNHNVLDWVRPLMPNHIYIGGIYFAPPKSLPINLEAIVEKASTNGIIVASFGSIFKSSFLDRELIEQMAIAFASIPMTVIWKYSGEPPKALGANTHLISWIPQNDLLGHPKVKLFVTHCGCSSTYESIYHALPVVTIPLSVDQYKHSTQLTSRLDMGVEVDFTTLVNTTLIHAINKVIGDPSYRKNAQDASKLIKDNPNNPKDLFLYWVNYVIRNKGAKHLKSKPMQELYLFQYFLLDVFLFLGGILTLVIIIGVASIKFIYRKLMLLCTSKTKRD</sequence>
<feature type="chain" id="PRO_5042621104" description="UDP-glucuronosyltransferase" evidence="5">
    <location>
        <begin position="23"/>
        <end position="524"/>
    </location>
</feature>